<dbReference type="InterPro" id="IPR027417">
    <property type="entry name" value="P-loop_NTPase"/>
</dbReference>
<organism evidence="3 4">
    <name type="scientific">Humicola insolens</name>
    <name type="common">Soft-rot fungus</name>
    <dbReference type="NCBI Taxonomy" id="85995"/>
    <lineage>
        <taxon>Eukaryota</taxon>
        <taxon>Fungi</taxon>
        <taxon>Dikarya</taxon>
        <taxon>Ascomycota</taxon>
        <taxon>Pezizomycotina</taxon>
        <taxon>Sordariomycetes</taxon>
        <taxon>Sordariomycetidae</taxon>
        <taxon>Sordariales</taxon>
        <taxon>Chaetomiaceae</taxon>
        <taxon>Mycothermus</taxon>
    </lineage>
</organism>
<feature type="compositionally biased region" description="Polar residues" evidence="1">
    <location>
        <begin position="887"/>
        <end position="896"/>
    </location>
</feature>
<feature type="compositionally biased region" description="Basic and acidic residues" evidence="1">
    <location>
        <begin position="10"/>
        <end position="31"/>
    </location>
</feature>
<evidence type="ECO:0000313" key="3">
    <source>
        <dbReference type="EMBL" id="KAL1841759.1"/>
    </source>
</evidence>
<feature type="region of interest" description="Disordered" evidence="1">
    <location>
        <begin position="1"/>
        <end position="75"/>
    </location>
</feature>
<accession>A0ABR3VIY6</accession>
<dbReference type="Gene3D" id="3.40.50.300">
    <property type="entry name" value="P-loop containing nucleotide triphosphate hydrolases"/>
    <property type="match status" value="1"/>
</dbReference>
<name>A0ABR3VIY6_HUMIN</name>
<evidence type="ECO:0000259" key="2">
    <source>
        <dbReference type="SMART" id="SM00382"/>
    </source>
</evidence>
<dbReference type="InterPro" id="IPR003959">
    <property type="entry name" value="ATPase_AAA_core"/>
</dbReference>
<dbReference type="InterPro" id="IPR056599">
    <property type="entry name" value="AAA_lid_fung"/>
</dbReference>
<feature type="domain" description="AAA+ ATPase" evidence="2">
    <location>
        <begin position="597"/>
        <end position="724"/>
    </location>
</feature>
<feature type="compositionally biased region" description="Basic residues" evidence="1">
    <location>
        <begin position="39"/>
        <end position="57"/>
    </location>
</feature>
<proteinExistence type="predicted"/>
<dbReference type="SMART" id="SM00382">
    <property type="entry name" value="AAA"/>
    <property type="match status" value="1"/>
</dbReference>
<feature type="compositionally biased region" description="Basic and acidic residues" evidence="1">
    <location>
        <begin position="848"/>
        <end position="860"/>
    </location>
</feature>
<dbReference type="InterPro" id="IPR003593">
    <property type="entry name" value="AAA+_ATPase"/>
</dbReference>
<comment type="caution">
    <text evidence="3">The sequence shown here is derived from an EMBL/GenBank/DDBJ whole genome shotgun (WGS) entry which is preliminary data.</text>
</comment>
<dbReference type="PANTHER" id="PTHR46411">
    <property type="entry name" value="FAMILY ATPASE, PUTATIVE-RELATED"/>
    <property type="match status" value="1"/>
</dbReference>
<evidence type="ECO:0000313" key="4">
    <source>
        <dbReference type="Proteomes" id="UP001583172"/>
    </source>
</evidence>
<dbReference type="EMBL" id="JAZGSY010000064">
    <property type="protein sequence ID" value="KAL1841759.1"/>
    <property type="molecule type" value="Genomic_DNA"/>
</dbReference>
<feature type="region of interest" description="Disordered" evidence="1">
    <location>
        <begin position="848"/>
        <end position="927"/>
    </location>
</feature>
<dbReference type="CDD" id="cd19481">
    <property type="entry name" value="RecA-like_protease"/>
    <property type="match status" value="1"/>
</dbReference>
<gene>
    <name evidence="3" type="ORF">VTJ49DRAFT_6597</name>
</gene>
<dbReference type="InterPro" id="IPR054289">
    <property type="entry name" value="DUF7025"/>
</dbReference>
<dbReference type="Pfam" id="PF23232">
    <property type="entry name" value="AAA_lid_13"/>
    <property type="match status" value="1"/>
</dbReference>
<evidence type="ECO:0000256" key="1">
    <source>
        <dbReference type="SAM" id="MobiDB-lite"/>
    </source>
</evidence>
<dbReference type="Pfam" id="PF22942">
    <property type="entry name" value="DUF7025"/>
    <property type="match status" value="1"/>
</dbReference>
<protein>
    <recommendedName>
        <fullName evidence="2">AAA+ ATPase domain-containing protein</fullName>
    </recommendedName>
</protein>
<reference evidence="3 4" key="1">
    <citation type="journal article" date="2024" name="Commun. Biol.">
        <title>Comparative genomic analysis of thermophilic fungi reveals convergent evolutionary adaptations and gene losses.</title>
        <authorList>
            <person name="Steindorff A.S."/>
            <person name="Aguilar-Pontes M.V."/>
            <person name="Robinson A.J."/>
            <person name="Andreopoulos B."/>
            <person name="LaButti K."/>
            <person name="Kuo A."/>
            <person name="Mondo S."/>
            <person name="Riley R."/>
            <person name="Otillar R."/>
            <person name="Haridas S."/>
            <person name="Lipzen A."/>
            <person name="Grimwood J."/>
            <person name="Schmutz J."/>
            <person name="Clum A."/>
            <person name="Reid I.D."/>
            <person name="Moisan M.C."/>
            <person name="Butler G."/>
            <person name="Nguyen T.T.M."/>
            <person name="Dewar K."/>
            <person name="Conant G."/>
            <person name="Drula E."/>
            <person name="Henrissat B."/>
            <person name="Hansel C."/>
            <person name="Singer S."/>
            <person name="Hutchinson M.I."/>
            <person name="de Vries R.P."/>
            <person name="Natvig D.O."/>
            <person name="Powell A.J."/>
            <person name="Tsang A."/>
            <person name="Grigoriev I.V."/>
        </authorList>
    </citation>
    <scope>NUCLEOTIDE SEQUENCE [LARGE SCALE GENOMIC DNA]</scope>
    <source>
        <strain evidence="3 4">CBS 620.91</strain>
    </source>
</reference>
<dbReference type="PANTHER" id="PTHR46411:SF3">
    <property type="entry name" value="AAA+ ATPASE DOMAIN-CONTAINING PROTEIN"/>
    <property type="match status" value="1"/>
</dbReference>
<sequence length="1110" mass="124150">MSPSSLDDGLEPHKETQDEPKDITVDTKIEDSEPEAPPRSRRRARSRARSRTRSRSHAGRDSSQETAGLMQEPPEVNIIPEARRCTFAQFVNRFSLDESGYAIEYLEAGAGLGSEMVREVTLRRLAKLKDFKDQNATYKSRRFDGGLSSGNWLLAVRIQSPIVLKTLSEVSGYDWGTEPLAFVRPFGQLIHFYPQVREKLQSMEEAGSRATDGETTPAKETSDALAHLRCYISFVEAHLVPLASQFDRIDHSNQKRVRHDDLWYLFKPGELVFMPRTTVANSVRSKDNRTLPDNAIYQQIWRVYYFRPHGGSLERPMLGRDSSQWEAKVGIYFIDYDGSAYKPVAIDVPLEHFDGEKDIRSLSVYPIRCVSDGESYIKEAAELGIRFTECIKQRHASYKAWTLPNGPHGWKYHNETGRAATTEFIDGDVIIDFHEAFNAEPSFNQGYNGLISDWYSDVVTVRDRFPILLWSNRSRSRLLYEWPHIVVSDDDIDFVLGREYSRKLPYGQNGIDMPPEEDLVLLPRRLYGYSLRERRFMLLDVKHVNLVREEIDAFRFLQIDQHSRRIIECLLTDHFATKEARKTREIPSQDPIPGKGNNLVLLLHGPPGVGKTATVEAMAQKYRKPLFAITSGDLGSTPDAVESSLTEIFHLANVWDCILLLDEADVFLEEREKSDLQRNAVVSVFLRVMEYYNGVLFLTTNRPGQLDEAIKSRVHCALLYKTLSLEQTLEIFRMNIERIEMIEKRRAAGSDSNMSYLQADKRGILAFAEKHWRQHEFDELGRWNGRQIRNAFISAAALARGELDDPNRGDNSPGGGVRPVAVLTDRHFQAIAQSVTAFDKYMARARGGLDSERARTRSDRPDEDFGADDLPGGDSSTSISRNRSRRLTPNTSFSHRPSSSNLGSAGAGASGAGPQSPTPPVRHYNANVSPSPYFPQLAPPATVAAPGYAYPVQAYAGGAAGLPIATMWGAPPGAQVPAAQVGGVGVMGLQMQQQQQPQVQQQVQMQGQMQPQIQVQSQIQVPQQVQQPQQQQSEGQQQQVGVQQVQSVQTLQPVQQQQQFSGMGNMGIGMGIGVMHQGAAAGEKQGMGGIPPLRPRTPDVVAGHLAPQPM</sequence>
<dbReference type="Pfam" id="PF00004">
    <property type="entry name" value="AAA"/>
    <property type="match status" value="1"/>
</dbReference>
<keyword evidence="4" id="KW-1185">Reference proteome</keyword>
<dbReference type="SUPFAM" id="SSF52540">
    <property type="entry name" value="P-loop containing nucleoside triphosphate hydrolases"/>
    <property type="match status" value="1"/>
</dbReference>
<dbReference type="Proteomes" id="UP001583172">
    <property type="component" value="Unassembled WGS sequence"/>
</dbReference>